<dbReference type="OrthoDB" id="7605185at2"/>
<gene>
    <name evidence="1" type="ORF">GRI89_03245</name>
</gene>
<accession>A0A6I4SU14</accession>
<sequence>MGKYIGALLTFAGLILGGCAHTPDVTVGYYLPKSDVSFKVIRTVACDKDSNPIVATAVTPTVKHTADMSSRKTVALSGLRGALSDTDVKFEFFEDGRLSGLNANSTGQGEAILKTVMTIASTVLGTDAGTGKYPKECGEINSVGGGKPLTLTYEGSVDLTKSSTDAQVLGPDPTSAYYATKFHEIVGNVCAFVTGSESPQAPAEFQSRSGNVLLDLRQPGTVSIKLSAGPADDCKGNEIWNSQVTVAQFGTPYQLPIPAAAVFGKQQFAISIAESGALKSVQYVSNTGAGQVLNLGNETLAALQGDTTVQKLAEVRAEADLIAQQQRLVGCLADPTTCK</sequence>
<dbReference type="EMBL" id="WTYM01000028">
    <property type="protein sequence ID" value="MXO58557.1"/>
    <property type="molecule type" value="Genomic_DNA"/>
</dbReference>
<keyword evidence="2" id="KW-1185">Reference proteome</keyword>
<dbReference type="AlphaFoldDB" id="A0A6I4SU14"/>
<reference evidence="1 2" key="1">
    <citation type="submission" date="2019-12" db="EMBL/GenBank/DDBJ databases">
        <title>Genomic-based taxomic classification of the family Erythrobacteraceae.</title>
        <authorList>
            <person name="Xu L."/>
        </authorList>
    </citation>
    <scope>NUCLEOTIDE SEQUENCE [LARGE SCALE GENOMIC DNA]</scope>
    <source>
        <strain evidence="1 2">MCCC 1K01500</strain>
    </source>
</reference>
<name>A0A6I4SU14_9SPHN</name>
<evidence type="ECO:0000313" key="2">
    <source>
        <dbReference type="Proteomes" id="UP000433652"/>
    </source>
</evidence>
<dbReference type="Proteomes" id="UP000433652">
    <property type="component" value="Unassembled WGS sequence"/>
</dbReference>
<evidence type="ECO:0000313" key="1">
    <source>
        <dbReference type="EMBL" id="MXO58557.1"/>
    </source>
</evidence>
<organism evidence="1 2">
    <name type="scientific">Croceibacterium salegens</name>
    <dbReference type="NCBI Taxonomy" id="1737568"/>
    <lineage>
        <taxon>Bacteria</taxon>
        <taxon>Pseudomonadati</taxon>
        <taxon>Pseudomonadota</taxon>
        <taxon>Alphaproteobacteria</taxon>
        <taxon>Sphingomonadales</taxon>
        <taxon>Erythrobacteraceae</taxon>
        <taxon>Croceibacterium</taxon>
    </lineage>
</organism>
<proteinExistence type="predicted"/>
<dbReference type="RefSeq" id="WP_159792154.1">
    <property type="nucleotide sequence ID" value="NZ_WTYM01000028.1"/>
</dbReference>
<evidence type="ECO:0008006" key="3">
    <source>
        <dbReference type="Google" id="ProtNLM"/>
    </source>
</evidence>
<comment type="caution">
    <text evidence="1">The sequence shown here is derived from an EMBL/GenBank/DDBJ whole genome shotgun (WGS) entry which is preliminary data.</text>
</comment>
<dbReference type="PROSITE" id="PS51257">
    <property type="entry name" value="PROKAR_LIPOPROTEIN"/>
    <property type="match status" value="1"/>
</dbReference>
<protein>
    <recommendedName>
        <fullName evidence="3">Lipoprotein</fullName>
    </recommendedName>
</protein>